<dbReference type="AlphaFoldDB" id="A0A9N8WEA7"/>
<evidence type="ECO:0000256" key="1">
    <source>
        <dbReference type="SAM" id="MobiDB-lite"/>
    </source>
</evidence>
<name>A0A9N8WEA7_FUNMO</name>
<reference evidence="2" key="1">
    <citation type="submission" date="2021-06" db="EMBL/GenBank/DDBJ databases">
        <authorList>
            <person name="Kallberg Y."/>
            <person name="Tangrot J."/>
            <person name="Rosling A."/>
        </authorList>
    </citation>
    <scope>NUCLEOTIDE SEQUENCE</scope>
    <source>
        <strain evidence="2">87-6 pot B 2015</strain>
    </source>
</reference>
<feature type="compositionally biased region" description="Basic and acidic residues" evidence="1">
    <location>
        <begin position="29"/>
        <end position="38"/>
    </location>
</feature>
<keyword evidence="3" id="KW-1185">Reference proteome</keyword>
<protein>
    <submittedName>
        <fullName evidence="2">2348_t:CDS:1</fullName>
    </submittedName>
</protein>
<accession>A0A9N8WEA7</accession>
<gene>
    <name evidence="2" type="ORF">FMOSSE_LOCUS3317</name>
</gene>
<dbReference type="EMBL" id="CAJVPP010000483">
    <property type="protein sequence ID" value="CAG8486852.1"/>
    <property type="molecule type" value="Genomic_DNA"/>
</dbReference>
<proteinExistence type="predicted"/>
<dbReference type="Proteomes" id="UP000789375">
    <property type="component" value="Unassembled WGS sequence"/>
</dbReference>
<evidence type="ECO:0000313" key="2">
    <source>
        <dbReference type="EMBL" id="CAG8486852.1"/>
    </source>
</evidence>
<sequence>MTTFQKLPDSNMSYGFLQIDRGGNGKRSLGHDTGEKLAHPRKTYL</sequence>
<evidence type="ECO:0000313" key="3">
    <source>
        <dbReference type="Proteomes" id="UP000789375"/>
    </source>
</evidence>
<feature type="non-terminal residue" evidence="2">
    <location>
        <position position="45"/>
    </location>
</feature>
<comment type="caution">
    <text evidence="2">The sequence shown here is derived from an EMBL/GenBank/DDBJ whole genome shotgun (WGS) entry which is preliminary data.</text>
</comment>
<feature type="region of interest" description="Disordered" evidence="1">
    <location>
        <begin position="18"/>
        <end position="45"/>
    </location>
</feature>
<organism evidence="2 3">
    <name type="scientific">Funneliformis mosseae</name>
    <name type="common">Endomycorrhizal fungus</name>
    <name type="synonym">Glomus mosseae</name>
    <dbReference type="NCBI Taxonomy" id="27381"/>
    <lineage>
        <taxon>Eukaryota</taxon>
        <taxon>Fungi</taxon>
        <taxon>Fungi incertae sedis</taxon>
        <taxon>Mucoromycota</taxon>
        <taxon>Glomeromycotina</taxon>
        <taxon>Glomeromycetes</taxon>
        <taxon>Glomerales</taxon>
        <taxon>Glomeraceae</taxon>
        <taxon>Funneliformis</taxon>
    </lineage>
</organism>